<dbReference type="EMBL" id="CM018049">
    <property type="protein sequence ID" value="KAA8519309.1"/>
    <property type="molecule type" value="Genomic_DNA"/>
</dbReference>
<gene>
    <name evidence="11" type="ORF">F0562_013565</name>
</gene>
<reference evidence="11 12" key="1">
    <citation type="submission" date="2019-09" db="EMBL/GenBank/DDBJ databases">
        <title>A chromosome-level genome assembly of the Chinese tupelo Nyssa sinensis.</title>
        <authorList>
            <person name="Yang X."/>
            <person name="Kang M."/>
            <person name="Yang Y."/>
            <person name="Xiong H."/>
            <person name="Wang M."/>
            <person name="Zhang Z."/>
            <person name="Wang Z."/>
            <person name="Wu H."/>
            <person name="Ma T."/>
            <person name="Liu J."/>
            <person name="Xi Z."/>
        </authorList>
    </citation>
    <scope>NUCLEOTIDE SEQUENCE [LARGE SCALE GENOMIC DNA]</scope>
    <source>
        <strain evidence="11">J267</strain>
        <tissue evidence="11">Leaf</tissue>
    </source>
</reference>
<dbReference type="Gene3D" id="3.40.462.20">
    <property type="match status" value="1"/>
</dbReference>
<accession>A0A5J4ZMX8</accession>
<protein>
    <recommendedName>
        <fullName evidence="10">FAD-binding PCMH-type domain-containing protein</fullName>
    </recommendedName>
</protein>
<dbReference type="InterPro" id="IPR016169">
    <property type="entry name" value="FAD-bd_PCMH_sub2"/>
</dbReference>
<evidence type="ECO:0000256" key="8">
    <source>
        <dbReference type="ARBA" id="ARBA00023180"/>
    </source>
</evidence>
<evidence type="ECO:0000256" key="2">
    <source>
        <dbReference type="ARBA" id="ARBA00005466"/>
    </source>
</evidence>
<dbReference type="FunFam" id="3.30.43.10:FF:000004">
    <property type="entry name" value="Berberine bridge enzyme-like 15"/>
    <property type="match status" value="1"/>
</dbReference>
<dbReference type="PROSITE" id="PS51387">
    <property type="entry name" value="FAD_PCMH"/>
    <property type="match status" value="1"/>
</dbReference>
<comment type="similarity">
    <text evidence="2">Belongs to the oxygen-dependent FAD-linked oxidoreductase family.</text>
</comment>
<dbReference type="SUPFAM" id="SSF53098">
    <property type="entry name" value="Ribonuclease H-like"/>
    <property type="match status" value="1"/>
</dbReference>
<sequence length="723" mass="80788">MLFHANVPLHFWVEAFSTAVYTINRLPKPILNEVSPFEILYGKSPTYAMFRTFGCLCFPYLRDYAKHKFEPRSLPCIFLRYNSSYKGFRCLDPTTHRVFVTRHARFDETIFPSSSSHMQPSQALSDFISFHDPCISNSSLLGTNPSAGSHPLPQETESRPCKSCALELDSSRVSSMPLPSISHSAPETVSDMQPPPILHSSNQNSQPMTTRGKAAATDSVYDTFLQCFSKNSPANISSVIYGANNPTYTTVLQSRIKNRRFNATTTPKPIIIVTPLNESDVQAAVVCAKNMSMQLKIRSGGHDYEGLSYVSGVPFIVIDMFNLRSINVDIPTETATVQVGATIGELYYSIQAKSNVHAFPAGVCPTVGIGGHITGGGYGIMLRKYGLTVDNVIDAQIVDVNGRILDRKGMGEDLFWAIRGGGGASFGVILSYKIKLVRVPEAVTVFRVERTLEENATNIVHQWQYAAQKIDNDLFIRLLLQPSTGKVKGTKTVKATFISLFLGNADRLMSVISAGFPELGLKKEDCKEMSWAKAVLFWANFDNTTSVEMLLNRTSDTVKFLKRKSDYIQNPISKDGLEWIWKKMLEVGKVGFVFNQYGGKMNEIAETATPFPHRAGNIFKIQYSVSWEEEGSEAEKNYMTQIRRLYSYMTPFVAKNPRCAFLNYRDLDIGINHHGNNSYDEGKVYGAMYFKANFDRLVKVKTAVDPDNFFRNEQSIPTLPSSI</sequence>
<keyword evidence="4" id="KW-0732">Signal</keyword>
<dbReference type="InterPro" id="IPR012337">
    <property type="entry name" value="RNaseH-like_sf"/>
</dbReference>
<evidence type="ECO:0000256" key="9">
    <source>
        <dbReference type="SAM" id="MobiDB-lite"/>
    </source>
</evidence>
<dbReference type="InterPro" id="IPR012951">
    <property type="entry name" value="BBE"/>
</dbReference>
<dbReference type="Pfam" id="PF08031">
    <property type="entry name" value="BBE"/>
    <property type="match status" value="1"/>
</dbReference>
<evidence type="ECO:0000259" key="10">
    <source>
        <dbReference type="PROSITE" id="PS51387"/>
    </source>
</evidence>
<dbReference type="PROSITE" id="PS00862">
    <property type="entry name" value="OX2_COVAL_FAD"/>
    <property type="match status" value="1"/>
</dbReference>
<comment type="cofactor">
    <cofactor evidence="1">
        <name>FAD</name>
        <dbReference type="ChEBI" id="CHEBI:57692"/>
    </cofactor>
</comment>
<dbReference type="InterPro" id="IPR057670">
    <property type="entry name" value="SH3_retrovirus"/>
</dbReference>
<proteinExistence type="inferred from homology"/>
<feature type="compositionally biased region" description="Polar residues" evidence="9">
    <location>
        <begin position="181"/>
        <end position="191"/>
    </location>
</feature>
<keyword evidence="5" id="KW-0274">FAD</keyword>
<organism evidence="11 12">
    <name type="scientific">Nyssa sinensis</name>
    <dbReference type="NCBI Taxonomy" id="561372"/>
    <lineage>
        <taxon>Eukaryota</taxon>
        <taxon>Viridiplantae</taxon>
        <taxon>Streptophyta</taxon>
        <taxon>Embryophyta</taxon>
        <taxon>Tracheophyta</taxon>
        <taxon>Spermatophyta</taxon>
        <taxon>Magnoliopsida</taxon>
        <taxon>eudicotyledons</taxon>
        <taxon>Gunneridae</taxon>
        <taxon>Pentapetalae</taxon>
        <taxon>asterids</taxon>
        <taxon>Cornales</taxon>
        <taxon>Nyssaceae</taxon>
        <taxon>Nyssa</taxon>
    </lineage>
</organism>
<feature type="compositionally biased region" description="Polar residues" evidence="9">
    <location>
        <begin position="199"/>
        <end position="209"/>
    </location>
</feature>
<dbReference type="InterPro" id="IPR016166">
    <property type="entry name" value="FAD-bd_PCMH"/>
</dbReference>
<dbReference type="InterPro" id="IPR006094">
    <property type="entry name" value="Oxid_FAD_bind_N"/>
</dbReference>
<keyword evidence="3" id="KW-0285">Flavoprotein</keyword>
<feature type="domain" description="FAD-binding PCMH-type" evidence="10">
    <location>
        <begin position="265"/>
        <end position="439"/>
    </location>
</feature>
<dbReference type="Gene3D" id="3.30.465.10">
    <property type="match status" value="1"/>
</dbReference>
<keyword evidence="8" id="KW-0325">Glycoprotein</keyword>
<dbReference type="GO" id="GO:0071949">
    <property type="term" value="F:FAD binding"/>
    <property type="evidence" value="ECO:0007669"/>
    <property type="project" value="InterPro"/>
</dbReference>
<dbReference type="PANTHER" id="PTHR32448">
    <property type="entry name" value="OS08G0158400 PROTEIN"/>
    <property type="match status" value="1"/>
</dbReference>
<dbReference type="Pfam" id="PF25597">
    <property type="entry name" value="SH3_retrovirus"/>
    <property type="match status" value="1"/>
</dbReference>
<keyword evidence="6" id="KW-0560">Oxidoreductase</keyword>
<keyword evidence="7" id="KW-1015">Disulfide bond</keyword>
<dbReference type="OrthoDB" id="407275at2759"/>
<dbReference type="AlphaFoldDB" id="A0A5J4ZMX8"/>
<dbReference type="Gene3D" id="3.30.43.10">
    <property type="entry name" value="Uridine Diphospho-n-acetylenolpyruvylglucosamine Reductase, domain 2"/>
    <property type="match status" value="1"/>
</dbReference>
<name>A0A5J4ZMX8_9ASTE</name>
<feature type="region of interest" description="Disordered" evidence="9">
    <location>
        <begin position="174"/>
        <end position="213"/>
    </location>
</feature>
<evidence type="ECO:0000313" key="12">
    <source>
        <dbReference type="Proteomes" id="UP000325577"/>
    </source>
</evidence>
<evidence type="ECO:0000313" key="11">
    <source>
        <dbReference type="EMBL" id="KAA8519309.1"/>
    </source>
</evidence>
<evidence type="ECO:0000256" key="3">
    <source>
        <dbReference type="ARBA" id="ARBA00022630"/>
    </source>
</evidence>
<dbReference type="InterPro" id="IPR006093">
    <property type="entry name" value="Oxy_OxRdtase_FAD_BS"/>
</dbReference>
<keyword evidence="12" id="KW-1185">Reference proteome</keyword>
<dbReference type="Proteomes" id="UP000325577">
    <property type="component" value="Linkage Group LG6"/>
</dbReference>
<evidence type="ECO:0000256" key="6">
    <source>
        <dbReference type="ARBA" id="ARBA00023002"/>
    </source>
</evidence>
<evidence type="ECO:0000256" key="5">
    <source>
        <dbReference type="ARBA" id="ARBA00022827"/>
    </source>
</evidence>
<dbReference type="SUPFAM" id="SSF56176">
    <property type="entry name" value="FAD-binding/transporter-associated domain-like"/>
    <property type="match status" value="1"/>
</dbReference>
<evidence type="ECO:0000256" key="7">
    <source>
        <dbReference type="ARBA" id="ARBA00023157"/>
    </source>
</evidence>
<dbReference type="GO" id="GO:0016491">
    <property type="term" value="F:oxidoreductase activity"/>
    <property type="evidence" value="ECO:0007669"/>
    <property type="project" value="UniProtKB-KW"/>
</dbReference>
<dbReference type="InterPro" id="IPR036318">
    <property type="entry name" value="FAD-bd_PCMH-like_sf"/>
</dbReference>
<dbReference type="InterPro" id="IPR016167">
    <property type="entry name" value="FAD-bd_PCMH_sub1"/>
</dbReference>
<dbReference type="Pfam" id="PF01565">
    <property type="entry name" value="FAD_binding_4"/>
    <property type="match status" value="1"/>
</dbReference>
<evidence type="ECO:0000256" key="1">
    <source>
        <dbReference type="ARBA" id="ARBA00001974"/>
    </source>
</evidence>
<evidence type="ECO:0000256" key="4">
    <source>
        <dbReference type="ARBA" id="ARBA00022729"/>
    </source>
</evidence>